<protein>
    <recommendedName>
        <fullName evidence="3">Lipoprotein</fullName>
    </recommendedName>
</protein>
<evidence type="ECO:0008006" key="3">
    <source>
        <dbReference type="Google" id="ProtNLM"/>
    </source>
</evidence>
<sequence>MKKQILTVLVAGLVIGCAPEKAEVKTNIQKEPIVIKPEIKKVTPKFFIGKVLSIAPLKNKRGFYVLKVKTNDGIIYNIQIDSRYLIKGLTTTIGDTLRIYGYSPYSTAVVPFKISSVKTGLFYYYTPYWKTNPPKR</sequence>
<dbReference type="PROSITE" id="PS51257">
    <property type="entry name" value="PROKAR_LIPOPROTEIN"/>
    <property type="match status" value="1"/>
</dbReference>
<proteinExistence type="predicted"/>
<gene>
    <name evidence="1" type="ORF">SAMN06265340_11144</name>
</gene>
<keyword evidence="2" id="KW-1185">Reference proteome</keyword>
<name>A0A238ZSE8_9BACT</name>
<dbReference type="AlphaFoldDB" id="A0A238ZSE8"/>
<organism evidence="1 2">
    <name type="scientific">Desulfurobacterium atlanticum</name>
    <dbReference type="NCBI Taxonomy" id="240169"/>
    <lineage>
        <taxon>Bacteria</taxon>
        <taxon>Pseudomonadati</taxon>
        <taxon>Aquificota</taxon>
        <taxon>Aquificia</taxon>
        <taxon>Desulfurobacteriales</taxon>
        <taxon>Desulfurobacteriaceae</taxon>
        <taxon>Desulfurobacterium</taxon>
    </lineage>
</organism>
<dbReference type="RefSeq" id="WP_089323468.1">
    <property type="nucleotide sequence ID" value="NZ_FZOB01000011.1"/>
</dbReference>
<dbReference type="Proteomes" id="UP000198405">
    <property type="component" value="Unassembled WGS sequence"/>
</dbReference>
<evidence type="ECO:0000313" key="2">
    <source>
        <dbReference type="Proteomes" id="UP000198405"/>
    </source>
</evidence>
<accession>A0A238ZSE8</accession>
<dbReference type="EMBL" id="FZOB01000011">
    <property type="protein sequence ID" value="SNR86270.1"/>
    <property type="molecule type" value="Genomic_DNA"/>
</dbReference>
<reference evidence="2" key="1">
    <citation type="submission" date="2017-06" db="EMBL/GenBank/DDBJ databases">
        <authorList>
            <person name="Varghese N."/>
            <person name="Submissions S."/>
        </authorList>
    </citation>
    <scope>NUCLEOTIDE SEQUENCE [LARGE SCALE GENOMIC DNA]</scope>
    <source>
        <strain evidence="2">DSM 15668</strain>
    </source>
</reference>
<evidence type="ECO:0000313" key="1">
    <source>
        <dbReference type="EMBL" id="SNR86270.1"/>
    </source>
</evidence>